<reference evidence="1 2" key="1">
    <citation type="submission" date="2008-10" db="EMBL/GenBank/DDBJ databases">
        <title>Genome sequence of Bacillus cereus AH187.</title>
        <authorList>
            <person name="Dodson R.J."/>
            <person name="Durkin A.S."/>
            <person name="Rosovitz M.J."/>
            <person name="Rasko D.A."/>
            <person name="Kolsto A.B."/>
            <person name="Okstad O.A."/>
            <person name="Ravel J."/>
            <person name="Sutton G."/>
        </authorList>
    </citation>
    <scope>NUCLEOTIDE SEQUENCE [LARGE SCALE GENOMIC DNA]</scope>
    <source>
        <strain evidence="1 2">AH187</strain>
    </source>
</reference>
<accession>B7HU86</accession>
<evidence type="ECO:0000313" key="1">
    <source>
        <dbReference type="EMBL" id="ACJ82361.1"/>
    </source>
</evidence>
<dbReference type="EMBL" id="CP001177">
    <property type="protein sequence ID" value="ACJ82361.1"/>
    <property type="molecule type" value="Genomic_DNA"/>
</dbReference>
<gene>
    <name evidence="1" type="ordered locus">BCAH187_A0628</name>
</gene>
<dbReference type="Proteomes" id="UP000002214">
    <property type="component" value="Chromosome"/>
</dbReference>
<organism evidence="1 2">
    <name type="scientific">Bacillus cereus (strain AH187)</name>
    <dbReference type="NCBI Taxonomy" id="405534"/>
    <lineage>
        <taxon>Bacteria</taxon>
        <taxon>Bacillati</taxon>
        <taxon>Bacillota</taxon>
        <taxon>Bacilli</taxon>
        <taxon>Bacillales</taxon>
        <taxon>Bacillaceae</taxon>
        <taxon>Bacillus</taxon>
        <taxon>Bacillus cereus group</taxon>
    </lineage>
</organism>
<dbReference type="AlphaFoldDB" id="B7HU86"/>
<sequence length="59" mass="6991">MDSKTFKSGRVTIVIHSNLVHMTSDERREWFQKEQERKNPVLMKLNEIIHKINKEVALG</sequence>
<name>B7HU86_BACC7</name>
<proteinExistence type="predicted"/>
<dbReference type="KEGG" id="bcr:BCAH187_A0628"/>
<dbReference type="HOGENOM" id="CLU_2950323_0_0_9"/>
<evidence type="ECO:0000313" key="2">
    <source>
        <dbReference type="Proteomes" id="UP000002214"/>
    </source>
</evidence>
<protein>
    <submittedName>
        <fullName evidence="1">Uncharacterized protein</fullName>
    </submittedName>
</protein>